<organism evidence="2 3">
    <name type="scientific">Solibaculum intestinale</name>
    <dbReference type="NCBI Taxonomy" id="3133165"/>
    <lineage>
        <taxon>Bacteria</taxon>
        <taxon>Bacillati</taxon>
        <taxon>Bacillota</taxon>
        <taxon>Clostridia</taxon>
        <taxon>Eubacteriales</taxon>
        <taxon>Oscillospiraceae</taxon>
        <taxon>Solibaculum</taxon>
    </lineage>
</organism>
<protein>
    <submittedName>
        <fullName evidence="2">Helix-turn-helix transcriptional regulator</fullName>
    </submittedName>
</protein>
<dbReference type="Gene3D" id="1.10.260.40">
    <property type="entry name" value="lambda repressor-like DNA-binding domains"/>
    <property type="match status" value="1"/>
</dbReference>
<evidence type="ECO:0000313" key="3">
    <source>
        <dbReference type="Proteomes" id="UP001489509"/>
    </source>
</evidence>
<evidence type="ECO:0000259" key="1">
    <source>
        <dbReference type="PROSITE" id="PS50943"/>
    </source>
</evidence>
<proteinExistence type="predicted"/>
<reference evidence="2 3" key="1">
    <citation type="submission" date="2024-03" db="EMBL/GenBank/DDBJ databases">
        <title>Human intestinal bacterial collection.</title>
        <authorList>
            <person name="Pauvert C."/>
            <person name="Hitch T.C.A."/>
            <person name="Clavel T."/>
        </authorList>
    </citation>
    <scope>NUCLEOTIDE SEQUENCE [LARGE SCALE GENOMIC DNA]</scope>
    <source>
        <strain evidence="2 3">CLA-JM-H44</strain>
    </source>
</reference>
<feature type="domain" description="HTH cro/C1-type" evidence="1">
    <location>
        <begin position="12"/>
        <end position="65"/>
    </location>
</feature>
<name>A0ABV1E2V7_9FIRM</name>
<accession>A0ABV1E2V7</accession>
<dbReference type="PROSITE" id="PS50943">
    <property type="entry name" value="HTH_CROC1"/>
    <property type="match status" value="1"/>
</dbReference>
<dbReference type="EMBL" id="JBBMFD010000032">
    <property type="protein sequence ID" value="MEQ2441640.1"/>
    <property type="molecule type" value="Genomic_DNA"/>
</dbReference>
<comment type="caution">
    <text evidence="2">The sequence shown here is derived from an EMBL/GenBank/DDBJ whole genome shotgun (WGS) entry which is preliminary data.</text>
</comment>
<gene>
    <name evidence="2" type="ORF">WMO26_12455</name>
</gene>
<dbReference type="SMART" id="SM00530">
    <property type="entry name" value="HTH_XRE"/>
    <property type="match status" value="1"/>
</dbReference>
<dbReference type="InterPro" id="IPR001387">
    <property type="entry name" value="Cro/C1-type_HTH"/>
</dbReference>
<dbReference type="InterPro" id="IPR010982">
    <property type="entry name" value="Lambda_DNA-bd_dom_sf"/>
</dbReference>
<evidence type="ECO:0000313" key="2">
    <source>
        <dbReference type="EMBL" id="MEQ2441640.1"/>
    </source>
</evidence>
<sequence length="78" mass="8405">MPTLSIVAINAKNIIKAQGRKQYAVGESAGYSTSKFNAMLNGRKTITVYDVIRLANALNVTPNVLFGLEPYDKASQAS</sequence>
<dbReference type="Proteomes" id="UP001489509">
    <property type="component" value="Unassembled WGS sequence"/>
</dbReference>
<keyword evidence="3" id="KW-1185">Reference proteome</keyword>
<dbReference type="CDD" id="cd00093">
    <property type="entry name" value="HTH_XRE"/>
    <property type="match status" value="1"/>
</dbReference>
<dbReference type="RefSeq" id="WP_349220850.1">
    <property type="nucleotide sequence ID" value="NZ_JBBMFD010000032.1"/>
</dbReference>
<dbReference type="SUPFAM" id="SSF47413">
    <property type="entry name" value="lambda repressor-like DNA-binding domains"/>
    <property type="match status" value="1"/>
</dbReference>
<dbReference type="Pfam" id="PF13560">
    <property type="entry name" value="HTH_31"/>
    <property type="match status" value="1"/>
</dbReference>